<proteinExistence type="predicted"/>
<reference evidence="2" key="1">
    <citation type="journal article" date="2023" name="G3 (Bethesda)">
        <title>Whole genome assembly and annotation of the endangered Caribbean coral Acropora cervicornis.</title>
        <authorList>
            <person name="Selwyn J.D."/>
            <person name="Vollmer S.V."/>
        </authorList>
    </citation>
    <scope>NUCLEOTIDE SEQUENCE</scope>
    <source>
        <strain evidence="2">K2</strain>
    </source>
</reference>
<dbReference type="AlphaFoldDB" id="A0AAD9V355"/>
<feature type="region of interest" description="Disordered" evidence="1">
    <location>
        <begin position="834"/>
        <end position="868"/>
    </location>
</feature>
<dbReference type="Proteomes" id="UP001249851">
    <property type="component" value="Unassembled WGS sequence"/>
</dbReference>
<dbReference type="SUPFAM" id="SSF57850">
    <property type="entry name" value="RING/U-box"/>
    <property type="match status" value="1"/>
</dbReference>
<organism evidence="2 3">
    <name type="scientific">Acropora cervicornis</name>
    <name type="common">Staghorn coral</name>
    <dbReference type="NCBI Taxonomy" id="6130"/>
    <lineage>
        <taxon>Eukaryota</taxon>
        <taxon>Metazoa</taxon>
        <taxon>Cnidaria</taxon>
        <taxon>Anthozoa</taxon>
        <taxon>Hexacorallia</taxon>
        <taxon>Scleractinia</taxon>
        <taxon>Astrocoeniina</taxon>
        <taxon>Acroporidae</taxon>
        <taxon>Acropora</taxon>
    </lineage>
</organism>
<name>A0AAD9V355_ACRCE</name>
<comment type="caution">
    <text evidence="2">The sequence shown here is derived from an EMBL/GenBank/DDBJ whole genome shotgun (WGS) entry which is preliminary data.</text>
</comment>
<protein>
    <recommendedName>
        <fullName evidence="4">RING-type domain-containing protein</fullName>
    </recommendedName>
</protein>
<gene>
    <name evidence="2" type="ORF">P5673_018640</name>
</gene>
<dbReference type="EMBL" id="JARQWQ010000042">
    <property type="protein sequence ID" value="KAK2559010.1"/>
    <property type="molecule type" value="Genomic_DNA"/>
</dbReference>
<evidence type="ECO:0000256" key="1">
    <source>
        <dbReference type="SAM" id="MobiDB-lite"/>
    </source>
</evidence>
<sequence length="911" mass="105638">MKWLEWRRLTVEILCVFHWHKLRTRNNICSCPLPTHSATLSSTPIPERLYRVFDEEGRNMPSYRPGTRWCTSCRRDADKTFSSKEEYQTPKKRKMEHTFSRTADLNTTECKTKSASKPWFNKNSHSLDNFPELVEKFQLALHRHYNTGRRSLYQPDELKSFCQIHSPHLYDILLISITRVDGRPTQKNHSELQQQRVVVLLHTLPYFSSQKTCSFQKELSAFLDSHGTSRSRLNSGPVFGYGTSPRTKDRHKKTIQANWKQMTHMKVKEAIQHKYLIVSLLDDFHNIYTIRTPTDLKLSLATHMVSSLLDIFVPVPHAIPLPDDKTKAHSQVTVVINGTQQTCRGGIVPANTNKILKTGMSQFKTSYMEQLPQQFCTLKPKDTRKHLQHFKIYSGLAHEELKTLKSCVLKFKSKDDYRTALDNIFQTCPDLIQYLKSYVIPAPGDWSTWYYQKKIIAQENSSNSPYLSLIPEQGPLHVSLNAQEDLYKDIFAMELPKKPKPFRVQLLLMSALFGWLMIRDKIIGKFDSCKDIEYTCILHILDEVVPLAFFHYAAIFEGGNLQMYSETMFRFLALFIVWDRRHYDKSTLSMLSDLIHQKLNFEKYYEMKKRFTTLITEVKVEIWHSLLRSRVQAHHKAQEIHEKAHFLMGSESGRNFEDSLTRPYSRGASDKDLTLVAGKAAECLLAIFLQIAKKIGKSKEIRLIILKIQLFCHNLDTEFNNNPCIWVVPQTSNTKKKWFFLHSFQQKRDDKALPLAYKGLQKDYSKKTDENVGCDLMEACQCTYSSSNKLKRLACFHVFHEKCLEENEGRCPKCTSFLMSKTAQLTKSFNEGLLSTSSSPGVSEESMPSDASLDDDSVTHNNPKDSPYYTSEEWQREIILMLLSTQFMYTSHHNNPVVLLLQIVQLSNNQF</sequence>
<feature type="compositionally biased region" description="Low complexity" evidence="1">
    <location>
        <begin position="834"/>
        <end position="849"/>
    </location>
</feature>
<keyword evidence="3" id="KW-1185">Reference proteome</keyword>
<reference evidence="2" key="2">
    <citation type="journal article" date="2023" name="Science">
        <title>Genomic signatures of disease resistance in endangered staghorn corals.</title>
        <authorList>
            <person name="Vollmer S.V."/>
            <person name="Selwyn J.D."/>
            <person name="Despard B.A."/>
            <person name="Roesel C.L."/>
        </authorList>
    </citation>
    <scope>NUCLEOTIDE SEQUENCE</scope>
    <source>
        <strain evidence="2">K2</strain>
    </source>
</reference>
<evidence type="ECO:0000313" key="3">
    <source>
        <dbReference type="Proteomes" id="UP001249851"/>
    </source>
</evidence>
<evidence type="ECO:0008006" key="4">
    <source>
        <dbReference type="Google" id="ProtNLM"/>
    </source>
</evidence>
<evidence type="ECO:0000313" key="2">
    <source>
        <dbReference type="EMBL" id="KAK2559010.1"/>
    </source>
</evidence>
<accession>A0AAD9V355</accession>